<evidence type="ECO:0000256" key="5">
    <source>
        <dbReference type="ARBA" id="ARBA00034808"/>
    </source>
</evidence>
<gene>
    <name evidence="7" type="ORF">PGT21_020466</name>
</gene>
<sequence>MLALIMVDEGHMIYLWGLVASKQSKGLIIFARLEDQAIFRPAYGHIGTRLMATNNIPILLLSATCRPEAVDKITTSLMLSPSNLHMIDGELTRPEICFIRVYMDSTLSSCDDLLRLFAPHTKTVAEDSAPMIIYSGTRNRTFQVMKVVNKAWHTQKHEYDPNDQFIRQYHLVTGDEDKARTVEDFGNAQVPVILATMALGLGQNLKRVRCVVHMGQGDPAAIVQMVGRCRRDGNVGLGLLFMERTRKNGKNDVEAFGDKVHQDDDACMDALTVTPCCLRIALALDNK</sequence>
<evidence type="ECO:0000313" key="7">
    <source>
        <dbReference type="EMBL" id="KAA1069308.1"/>
    </source>
</evidence>
<dbReference type="AlphaFoldDB" id="A0A5B0M048"/>
<proteinExistence type="inferred from homology"/>
<accession>A0A5B0M048</accession>
<evidence type="ECO:0000256" key="4">
    <source>
        <dbReference type="ARBA" id="ARBA00034617"/>
    </source>
</evidence>
<feature type="domain" description="Helicase C-terminal" evidence="6">
    <location>
        <begin position="160"/>
        <end position="233"/>
    </location>
</feature>
<keyword evidence="2" id="KW-0238">DNA-binding</keyword>
<evidence type="ECO:0000256" key="3">
    <source>
        <dbReference type="ARBA" id="ARBA00023235"/>
    </source>
</evidence>
<dbReference type="Gene3D" id="3.40.50.300">
    <property type="entry name" value="P-loop containing nucleotide triphosphate hydrolases"/>
    <property type="match status" value="2"/>
</dbReference>
<dbReference type="GO" id="GO:0000724">
    <property type="term" value="P:double-strand break repair via homologous recombination"/>
    <property type="evidence" value="ECO:0007669"/>
    <property type="project" value="TreeGrafter"/>
</dbReference>
<evidence type="ECO:0000259" key="6">
    <source>
        <dbReference type="SMART" id="SM00490"/>
    </source>
</evidence>
<evidence type="ECO:0000313" key="8">
    <source>
        <dbReference type="Proteomes" id="UP000324748"/>
    </source>
</evidence>
<dbReference type="SMART" id="SM00490">
    <property type="entry name" value="HELICc"/>
    <property type="match status" value="1"/>
</dbReference>
<comment type="catalytic activity">
    <reaction evidence="4">
        <text>Couples ATP hydrolysis with the unwinding of duplex DNA by translocating in the 3'-5' direction.</text>
        <dbReference type="EC" id="5.6.2.4"/>
    </reaction>
</comment>
<dbReference type="EMBL" id="VSWC01000183">
    <property type="protein sequence ID" value="KAA1069308.1"/>
    <property type="molecule type" value="Genomic_DNA"/>
</dbReference>
<comment type="similarity">
    <text evidence="1">Belongs to the helicase family. RecQ subfamily.</text>
</comment>
<dbReference type="SUPFAM" id="SSF52540">
    <property type="entry name" value="P-loop containing nucleoside triphosphate hydrolases"/>
    <property type="match status" value="1"/>
</dbReference>
<dbReference type="PANTHER" id="PTHR13710:SF105">
    <property type="entry name" value="ATP-DEPENDENT DNA HELICASE Q1"/>
    <property type="match status" value="1"/>
</dbReference>
<organism evidence="7 8">
    <name type="scientific">Puccinia graminis f. sp. tritici</name>
    <dbReference type="NCBI Taxonomy" id="56615"/>
    <lineage>
        <taxon>Eukaryota</taxon>
        <taxon>Fungi</taxon>
        <taxon>Dikarya</taxon>
        <taxon>Basidiomycota</taxon>
        <taxon>Pucciniomycotina</taxon>
        <taxon>Pucciniomycetes</taxon>
        <taxon>Pucciniales</taxon>
        <taxon>Pucciniaceae</taxon>
        <taxon>Puccinia</taxon>
    </lineage>
</organism>
<dbReference type="OrthoDB" id="2504739at2759"/>
<name>A0A5B0M048_PUCGR</name>
<reference evidence="7 8" key="1">
    <citation type="submission" date="2019-05" db="EMBL/GenBank/DDBJ databases">
        <title>Emergence of the Ug99 lineage of the wheat stem rust pathogen through somatic hybridization.</title>
        <authorList>
            <person name="Li F."/>
            <person name="Upadhyaya N.M."/>
            <person name="Sperschneider J."/>
            <person name="Matny O."/>
            <person name="Nguyen-Phuc H."/>
            <person name="Mago R."/>
            <person name="Raley C."/>
            <person name="Miller M.E."/>
            <person name="Silverstein K.A.T."/>
            <person name="Henningsen E."/>
            <person name="Hirsch C.D."/>
            <person name="Visser B."/>
            <person name="Pretorius Z.A."/>
            <person name="Steffenson B.J."/>
            <person name="Schwessinger B."/>
            <person name="Dodds P.N."/>
            <person name="Figueroa M."/>
        </authorList>
    </citation>
    <scope>NUCLEOTIDE SEQUENCE [LARGE SCALE GENOMIC DNA]</scope>
    <source>
        <strain evidence="7">21-0</strain>
    </source>
</reference>
<protein>
    <recommendedName>
        <fullName evidence="5">DNA 3'-5' helicase</fullName>
        <ecNumber evidence="5">5.6.2.4</ecNumber>
    </recommendedName>
</protein>
<dbReference type="Proteomes" id="UP000324748">
    <property type="component" value="Unassembled WGS sequence"/>
</dbReference>
<dbReference type="GO" id="GO:0043138">
    <property type="term" value="F:3'-5' DNA helicase activity"/>
    <property type="evidence" value="ECO:0007669"/>
    <property type="project" value="UniProtKB-EC"/>
</dbReference>
<keyword evidence="3" id="KW-0413">Isomerase</keyword>
<dbReference type="InterPro" id="IPR001650">
    <property type="entry name" value="Helicase_C-like"/>
</dbReference>
<dbReference type="Pfam" id="PF00271">
    <property type="entry name" value="Helicase_C"/>
    <property type="match status" value="1"/>
</dbReference>
<keyword evidence="8" id="KW-1185">Reference proteome</keyword>
<dbReference type="GO" id="GO:0003677">
    <property type="term" value="F:DNA binding"/>
    <property type="evidence" value="ECO:0007669"/>
    <property type="project" value="UniProtKB-KW"/>
</dbReference>
<dbReference type="GO" id="GO:0009378">
    <property type="term" value="F:four-way junction helicase activity"/>
    <property type="evidence" value="ECO:0007669"/>
    <property type="project" value="TreeGrafter"/>
</dbReference>
<dbReference type="PANTHER" id="PTHR13710">
    <property type="entry name" value="DNA HELICASE RECQ FAMILY MEMBER"/>
    <property type="match status" value="1"/>
</dbReference>
<dbReference type="GO" id="GO:0005694">
    <property type="term" value="C:chromosome"/>
    <property type="evidence" value="ECO:0007669"/>
    <property type="project" value="TreeGrafter"/>
</dbReference>
<dbReference type="EC" id="5.6.2.4" evidence="5"/>
<dbReference type="InterPro" id="IPR027417">
    <property type="entry name" value="P-loop_NTPase"/>
</dbReference>
<evidence type="ECO:0000256" key="2">
    <source>
        <dbReference type="ARBA" id="ARBA00023125"/>
    </source>
</evidence>
<dbReference type="GO" id="GO:0005737">
    <property type="term" value="C:cytoplasm"/>
    <property type="evidence" value="ECO:0007669"/>
    <property type="project" value="TreeGrafter"/>
</dbReference>
<comment type="caution">
    <text evidence="7">The sequence shown here is derived from an EMBL/GenBank/DDBJ whole genome shotgun (WGS) entry which is preliminary data.</text>
</comment>
<evidence type="ECO:0000256" key="1">
    <source>
        <dbReference type="ARBA" id="ARBA00005446"/>
    </source>
</evidence>